<dbReference type="Proteomes" id="UP000006064">
    <property type="component" value="Chromosome"/>
</dbReference>
<evidence type="ECO:0000313" key="2">
    <source>
        <dbReference type="Proteomes" id="UP000006064"/>
    </source>
</evidence>
<dbReference type="CDD" id="cd01427">
    <property type="entry name" value="HAD_like"/>
    <property type="match status" value="1"/>
</dbReference>
<evidence type="ECO:0008006" key="3">
    <source>
        <dbReference type="Google" id="ProtNLM"/>
    </source>
</evidence>
<accession>I3ZWS7</accession>
<reference evidence="1 2" key="1">
    <citation type="journal article" date="2012" name="J. Bacteriol.">
        <title>Complete Genome Sequence of the Hyperthermophilic Archaeon Thermococcus sp. Strain CL1, Isolated from a Paralvinella sp. Polychaete Worm Collected from a Hydrothermal Vent.</title>
        <authorList>
            <person name="Jung J.H."/>
            <person name="Holden J.F."/>
            <person name="Seo D.H."/>
            <person name="Park K.H."/>
            <person name="Shin H."/>
            <person name="Ryu S."/>
            <person name="Lee J.H."/>
            <person name="Park C.S."/>
        </authorList>
    </citation>
    <scope>NUCLEOTIDE SEQUENCE [LARGE SCALE GENOMIC DNA]</scope>
    <source>
        <strain evidence="2">DSM 27260 / KACC 17922 / CL1</strain>
    </source>
</reference>
<dbReference type="Gene3D" id="3.40.50.1000">
    <property type="entry name" value="HAD superfamily/HAD-like"/>
    <property type="match status" value="1"/>
</dbReference>
<dbReference type="InterPro" id="IPR023214">
    <property type="entry name" value="HAD_sf"/>
</dbReference>
<dbReference type="EMBL" id="CP003651">
    <property type="protein sequence ID" value="AFL96161.1"/>
    <property type="molecule type" value="Genomic_DNA"/>
</dbReference>
<sequence>MVKNMEIPNFGNVEVRAVLFDLNGTLGENGRIDEEVRHLLERLADRYTVVVLSADTFGTLEEELRGLPVRIERVSSGAEKAEIARGYAPYAAVGNGNNDVAMLEGAELAFCVIGPEGATIDALLASDVVVRDVKDAIAMLLDERKLIATLRG</sequence>
<keyword evidence="2" id="KW-1185">Reference proteome</keyword>
<proteinExistence type="predicted"/>
<organism evidence="1 2">
    <name type="scientific">Thermococcus cleftensis (strain DSM 27260 / KACC 17922 / CL1)</name>
    <dbReference type="NCBI Taxonomy" id="163003"/>
    <lineage>
        <taxon>Archaea</taxon>
        <taxon>Methanobacteriati</taxon>
        <taxon>Methanobacteriota</taxon>
        <taxon>Thermococci</taxon>
        <taxon>Thermococcales</taxon>
        <taxon>Thermococcaceae</taxon>
        <taxon>Thermococcus</taxon>
    </lineage>
</organism>
<name>I3ZWS7_THECF</name>
<dbReference type="KEGG" id="thm:CL1_1966"/>
<dbReference type="AlphaFoldDB" id="I3ZWS7"/>
<gene>
    <name evidence="1" type="ORF">CL1_1966</name>
</gene>
<protein>
    <recommendedName>
        <fullName evidence="3">HAD family hydrolase</fullName>
    </recommendedName>
</protein>
<dbReference type="SUPFAM" id="SSF56784">
    <property type="entry name" value="HAD-like"/>
    <property type="match status" value="1"/>
</dbReference>
<evidence type="ECO:0000313" key="1">
    <source>
        <dbReference type="EMBL" id="AFL96161.1"/>
    </source>
</evidence>
<dbReference type="InterPro" id="IPR036412">
    <property type="entry name" value="HAD-like_sf"/>
</dbReference>
<dbReference type="STRING" id="163003.CL1_1966"/>
<dbReference type="HOGENOM" id="CLU_142246_0_0_2"/>